<feature type="non-terminal residue" evidence="1">
    <location>
        <position position="1"/>
    </location>
</feature>
<dbReference type="PhylomeDB" id="A7TCI2"/>
<dbReference type="EMBL" id="DS476395">
    <property type="protein sequence ID" value="EDO26243.1"/>
    <property type="molecule type" value="Genomic_DNA"/>
</dbReference>
<dbReference type="STRING" id="45351.A7TCI2"/>
<dbReference type="AlphaFoldDB" id="A7TCI2"/>
<dbReference type="InParanoid" id="A7TCI2"/>
<protein>
    <submittedName>
        <fullName evidence="1">Uncharacterized protein</fullName>
    </submittedName>
</protein>
<accession>A7TCI2</accession>
<proteinExistence type="predicted"/>
<evidence type="ECO:0000313" key="2">
    <source>
        <dbReference type="Proteomes" id="UP000001593"/>
    </source>
</evidence>
<dbReference type="Proteomes" id="UP000001593">
    <property type="component" value="Unassembled WGS sequence"/>
</dbReference>
<feature type="non-terminal residue" evidence="1">
    <location>
        <position position="135"/>
    </location>
</feature>
<name>A7TCI2_NEMVE</name>
<keyword evidence="2" id="KW-1185">Reference proteome</keyword>
<evidence type="ECO:0000313" key="1">
    <source>
        <dbReference type="EMBL" id="EDO26243.1"/>
    </source>
</evidence>
<gene>
    <name evidence="1" type="ORF">NEMVEDRAFT_v1g225252</name>
</gene>
<organism evidence="1 2">
    <name type="scientific">Nematostella vectensis</name>
    <name type="common">Starlet sea anemone</name>
    <dbReference type="NCBI Taxonomy" id="45351"/>
    <lineage>
        <taxon>Eukaryota</taxon>
        <taxon>Metazoa</taxon>
        <taxon>Cnidaria</taxon>
        <taxon>Anthozoa</taxon>
        <taxon>Hexacorallia</taxon>
        <taxon>Actiniaria</taxon>
        <taxon>Edwardsiidae</taxon>
        <taxon>Nematostella</taxon>
    </lineage>
</organism>
<sequence>EMEAEYVKSVKKSILDYVLLDPAEQRRLGLHMPEQALLHKNEAVLIHILLQIPDMDDVTVAFDPTFAIVTGTLHSVVEDMVTSVQGLERVEHQLFYEEDWMKGRHINAVGLDEERVEGAKAMLAKVVEANSAGPL</sequence>
<dbReference type="HOGENOM" id="CLU_1890999_0_0_1"/>
<reference evidence="1 2" key="1">
    <citation type="journal article" date="2007" name="Science">
        <title>Sea anemone genome reveals ancestral eumetazoan gene repertoire and genomic organization.</title>
        <authorList>
            <person name="Putnam N.H."/>
            <person name="Srivastava M."/>
            <person name="Hellsten U."/>
            <person name="Dirks B."/>
            <person name="Chapman J."/>
            <person name="Salamov A."/>
            <person name="Terry A."/>
            <person name="Shapiro H."/>
            <person name="Lindquist E."/>
            <person name="Kapitonov V.V."/>
            <person name="Jurka J."/>
            <person name="Genikhovich G."/>
            <person name="Grigoriev I.V."/>
            <person name="Lucas S.M."/>
            <person name="Steele R.E."/>
            <person name="Finnerty J.R."/>
            <person name="Technau U."/>
            <person name="Martindale M.Q."/>
            <person name="Rokhsar D.S."/>
        </authorList>
    </citation>
    <scope>NUCLEOTIDE SEQUENCE [LARGE SCALE GENOMIC DNA]</scope>
    <source>
        <strain evidence="2">CH2 X CH6</strain>
    </source>
</reference>